<dbReference type="InterPro" id="IPR036691">
    <property type="entry name" value="Endo/exonu/phosph_ase_sf"/>
</dbReference>
<evidence type="ECO:0000313" key="2">
    <source>
        <dbReference type="EMBL" id="KAK6735800.1"/>
    </source>
</evidence>
<dbReference type="Gene3D" id="3.60.10.10">
    <property type="entry name" value="Endonuclease/exonuclease/phosphatase"/>
    <property type="match status" value="1"/>
</dbReference>
<dbReference type="CDD" id="cd01650">
    <property type="entry name" value="RT_nLTR_like"/>
    <property type="match status" value="1"/>
</dbReference>
<dbReference type="InterPro" id="IPR043128">
    <property type="entry name" value="Rev_trsase/Diguanyl_cyclase"/>
</dbReference>
<dbReference type="InterPro" id="IPR005135">
    <property type="entry name" value="Endo/exonuclease/phosphatase"/>
</dbReference>
<proteinExistence type="predicted"/>
<dbReference type="PROSITE" id="PS50878">
    <property type="entry name" value="RT_POL"/>
    <property type="match status" value="1"/>
</dbReference>
<dbReference type="SUPFAM" id="SSF56672">
    <property type="entry name" value="DNA/RNA polymerases"/>
    <property type="match status" value="1"/>
</dbReference>
<dbReference type="Proteomes" id="UP001303046">
    <property type="component" value="Unassembled WGS sequence"/>
</dbReference>
<dbReference type="EMBL" id="JAVFWL010000002">
    <property type="protein sequence ID" value="KAK6735800.1"/>
    <property type="molecule type" value="Genomic_DNA"/>
</dbReference>
<dbReference type="InterPro" id="IPR000477">
    <property type="entry name" value="RT_dom"/>
</dbReference>
<dbReference type="SUPFAM" id="SSF56219">
    <property type="entry name" value="DNase I-like"/>
    <property type="match status" value="1"/>
</dbReference>
<keyword evidence="3" id="KW-1185">Reference proteome</keyword>
<dbReference type="PANTHER" id="PTHR47027:SF20">
    <property type="entry name" value="REVERSE TRANSCRIPTASE-LIKE PROTEIN WITH RNA-DIRECTED DNA POLYMERASE DOMAIN"/>
    <property type="match status" value="1"/>
</dbReference>
<organism evidence="2 3">
    <name type="scientific">Necator americanus</name>
    <name type="common">Human hookworm</name>
    <dbReference type="NCBI Taxonomy" id="51031"/>
    <lineage>
        <taxon>Eukaryota</taxon>
        <taxon>Metazoa</taxon>
        <taxon>Ecdysozoa</taxon>
        <taxon>Nematoda</taxon>
        <taxon>Chromadorea</taxon>
        <taxon>Rhabditida</taxon>
        <taxon>Rhabditina</taxon>
        <taxon>Rhabditomorpha</taxon>
        <taxon>Strongyloidea</taxon>
        <taxon>Ancylostomatidae</taxon>
        <taxon>Bunostominae</taxon>
        <taxon>Necator</taxon>
    </lineage>
</organism>
<gene>
    <name evidence="2" type="primary">Necator_chrII.g6609</name>
    <name evidence="2" type="ORF">RB195_018816</name>
</gene>
<dbReference type="InterPro" id="IPR043502">
    <property type="entry name" value="DNA/RNA_pol_sf"/>
</dbReference>
<dbReference type="Gene3D" id="3.30.70.270">
    <property type="match status" value="1"/>
</dbReference>
<evidence type="ECO:0000259" key="1">
    <source>
        <dbReference type="PROSITE" id="PS50878"/>
    </source>
</evidence>
<sequence length="878" mass="101550">MAICTYNARTLASEAAIEDLMMQAKKIKYDVIGLTETRRRHPLNAVYETGEELFLGKCDSRGVGGVGVLVNTSMAKNIDSFEQLTTRIGRLRMRRCGPIPALTIFVVYAPTSSYEEVEAFYMDLEKFYQEDHAFYKVIVGDFNAKKPSSLRWTWESPGGGYRNEIDHIIVNKRFCLTDVGVVPKFYTGSDHRLLRGRFSFTRRAEKAAKFRERNPRTTINWDLFATLAGFWEDSAMDNIDEEYDRLVEHLHDCAKKAESFKTTKRRLSLETLELIRQRGAARAAGNQELTSELARLCREAIKEDLKERRAELLAEAAEAGKSIRYARRDFASRKTRMTALRNPKGTAIASRRGREKIIYDFYSDLFDSHVHLPPHHLREDGQVIPEVLPSEIRHAIMSVRNRTAPGPDRIRPEHLKSLPPVLINTLARLFTRYLSECKVPKQWKTSNTVLLYKKGDPHDIGNYRPICLLSVIYELFTRVILNRIEKILDEGQPCEQAGVQDAALSHLHRLEKAFDSVETEAVVEALDNQGFPTQYIKVLRELNSNFTTEISPFYKNIIIDVKRGVRQGDTISPKIFTATLENAMRKLEWDDMGVKVNGRQLHHLRFADDIVLVTPSISQAERMLTEFDETCGCIGLQLNLQKTMFMRNGWVSDAPFTLNGTNISECTSYVYLGRELNMMNDPTPELGRRRRAAWGAYKSIEDVVKKTRNTRLRAHLFNTTVLPALTYASETWAFRKQEENAVSVIERAIERVMLGVSRFTQVRDGIRSSLLRQRSKIRDAAAFARESKIRWAGHVMRFDDNRWTRAVSDWVPRDIKRTTGRPPTRWSDFFTKSLKEKYDALRVPRERRNHWATLARDRDKWKNYWRPLDQFEDQRESR</sequence>
<dbReference type="Pfam" id="PF00078">
    <property type="entry name" value="RVT_1"/>
    <property type="match status" value="1"/>
</dbReference>
<name>A0ABR1CD84_NECAM</name>
<comment type="caution">
    <text evidence="2">The sequence shown here is derived from an EMBL/GenBank/DDBJ whole genome shotgun (WGS) entry which is preliminary data.</text>
</comment>
<reference evidence="2 3" key="1">
    <citation type="submission" date="2023-08" db="EMBL/GenBank/DDBJ databases">
        <title>A Necator americanus chromosomal reference genome.</title>
        <authorList>
            <person name="Ilik V."/>
            <person name="Petrzelkova K.J."/>
            <person name="Pardy F."/>
            <person name="Fuh T."/>
            <person name="Niatou-Singa F.S."/>
            <person name="Gouil Q."/>
            <person name="Baker L."/>
            <person name="Ritchie M.E."/>
            <person name="Jex A.R."/>
            <person name="Gazzola D."/>
            <person name="Li H."/>
            <person name="Toshio Fujiwara R."/>
            <person name="Zhan B."/>
            <person name="Aroian R.V."/>
            <person name="Pafco B."/>
            <person name="Schwarz E.M."/>
        </authorList>
    </citation>
    <scope>NUCLEOTIDE SEQUENCE [LARGE SCALE GENOMIC DNA]</scope>
    <source>
        <strain evidence="2 3">Aroian</strain>
        <tissue evidence="2">Whole animal</tissue>
    </source>
</reference>
<accession>A0ABR1CD84</accession>
<dbReference type="Pfam" id="PF03372">
    <property type="entry name" value="Exo_endo_phos"/>
    <property type="match status" value="1"/>
</dbReference>
<feature type="domain" description="Reverse transcriptase" evidence="1">
    <location>
        <begin position="432"/>
        <end position="663"/>
    </location>
</feature>
<protein>
    <recommendedName>
        <fullName evidence="1">Reverse transcriptase domain-containing protein</fullName>
    </recommendedName>
</protein>
<dbReference type="PANTHER" id="PTHR47027">
    <property type="entry name" value="REVERSE TRANSCRIPTASE DOMAIN-CONTAINING PROTEIN"/>
    <property type="match status" value="1"/>
</dbReference>
<evidence type="ECO:0000313" key="3">
    <source>
        <dbReference type="Proteomes" id="UP001303046"/>
    </source>
</evidence>